<evidence type="ECO:0000256" key="5">
    <source>
        <dbReference type="ARBA" id="ARBA00023163"/>
    </source>
</evidence>
<feature type="DNA-binding region" description="OmpR/PhoB-type" evidence="6">
    <location>
        <begin position="1"/>
        <end position="99"/>
    </location>
</feature>
<dbReference type="RefSeq" id="WP_307039166.1">
    <property type="nucleotide sequence ID" value="NZ_JAUSYA010000001.1"/>
</dbReference>
<dbReference type="Gene3D" id="1.10.10.10">
    <property type="entry name" value="Winged helix-like DNA-binding domain superfamily/Winged helix DNA-binding domain"/>
    <property type="match status" value="1"/>
</dbReference>
<keyword evidence="4 6" id="KW-0238">DNA-binding</keyword>
<dbReference type="SUPFAM" id="SSF46894">
    <property type="entry name" value="C-terminal effector domain of the bipartite response regulators"/>
    <property type="match status" value="1"/>
</dbReference>
<protein>
    <submittedName>
        <fullName evidence="9">DNA-binding SARP family transcriptional activator</fullName>
    </submittedName>
</protein>
<dbReference type="InterPro" id="IPR016032">
    <property type="entry name" value="Sig_transdc_resp-reg_C-effctor"/>
</dbReference>
<evidence type="ECO:0000259" key="8">
    <source>
        <dbReference type="PROSITE" id="PS51755"/>
    </source>
</evidence>
<dbReference type="InterPro" id="IPR011990">
    <property type="entry name" value="TPR-like_helical_dom_sf"/>
</dbReference>
<dbReference type="InterPro" id="IPR036388">
    <property type="entry name" value="WH-like_DNA-bd_sf"/>
</dbReference>
<dbReference type="Proteomes" id="UP001243364">
    <property type="component" value="Unassembled WGS sequence"/>
</dbReference>
<dbReference type="InterPro" id="IPR001867">
    <property type="entry name" value="OmpR/PhoB-type_DNA-bd"/>
</dbReference>
<evidence type="ECO:0000256" key="2">
    <source>
        <dbReference type="ARBA" id="ARBA00023012"/>
    </source>
</evidence>
<comment type="similarity">
    <text evidence="1">Belongs to the AfsR/DnrI/RedD regulatory family.</text>
</comment>
<dbReference type="SMART" id="SM01043">
    <property type="entry name" value="BTAD"/>
    <property type="match status" value="1"/>
</dbReference>
<keyword evidence="2" id="KW-0902">Two-component regulatory system</keyword>
<evidence type="ECO:0000256" key="1">
    <source>
        <dbReference type="ARBA" id="ARBA00005820"/>
    </source>
</evidence>
<proteinExistence type="inferred from homology"/>
<dbReference type="Pfam" id="PF03704">
    <property type="entry name" value="BTAD"/>
    <property type="match status" value="1"/>
</dbReference>
<dbReference type="Gene3D" id="1.25.40.10">
    <property type="entry name" value="Tetratricopeptide repeat domain"/>
    <property type="match status" value="1"/>
</dbReference>
<dbReference type="PANTHER" id="PTHR35807:SF1">
    <property type="entry name" value="TRANSCRIPTIONAL REGULATOR REDD"/>
    <property type="match status" value="1"/>
</dbReference>
<evidence type="ECO:0000256" key="4">
    <source>
        <dbReference type="ARBA" id="ARBA00023125"/>
    </source>
</evidence>
<feature type="domain" description="OmpR/PhoB-type" evidence="8">
    <location>
        <begin position="1"/>
        <end position="99"/>
    </location>
</feature>
<comment type="caution">
    <text evidence="9">The sequence shown here is derived from an EMBL/GenBank/DDBJ whole genome shotgun (WGS) entry which is preliminary data.</text>
</comment>
<evidence type="ECO:0000313" key="10">
    <source>
        <dbReference type="Proteomes" id="UP001243364"/>
    </source>
</evidence>
<evidence type="ECO:0000256" key="6">
    <source>
        <dbReference type="PROSITE-ProRule" id="PRU01091"/>
    </source>
</evidence>
<reference evidence="9 10" key="1">
    <citation type="submission" date="2023-07" db="EMBL/GenBank/DDBJ databases">
        <title>Comparative genomics of wheat-associated soil bacteria to identify genetic determinants of phenazine resistance.</title>
        <authorList>
            <person name="Mouncey N."/>
        </authorList>
    </citation>
    <scope>NUCLEOTIDE SEQUENCE [LARGE SCALE GENOMIC DNA]</scope>
    <source>
        <strain evidence="9 10">W4I19-2</strain>
    </source>
</reference>
<accession>A0ABU0PS74</accession>
<organism evidence="9 10">
    <name type="scientific">Streptomyces achromogenes</name>
    <dbReference type="NCBI Taxonomy" id="67255"/>
    <lineage>
        <taxon>Bacteria</taxon>
        <taxon>Bacillati</taxon>
        <taxon>Actinomycetota</taxon>
        <taxon>Actinomycetes</taxon>
        <taxon>Kitasatosporales</taxon>
        <taxon>Streptomycetaceae</taxon>
        <taxon>Streptomyces</taxon>
    </lineage>
</organism>
<gene>
    <name evidence="9" type="ORF">QFZ56_000210</name>
</gene>
<sequence>MKYQVLGPLQVVDRGVVRHITAPKMENVLATLLARGNQVVSVQQLTLEIWGENPPRRATSAIHVYISQLRKLLSGATSDESARPVGPIVTSTSGYLLQVKPDDLDCRVFQRLVQRGRAELTARRFTAASATLSGALDLWRGSAFGRLGNGPIVTGVSDWLEELRLECIEMQIEAELALGHHRELVGQLYRLISEHSLHEVFYAQLMRALFASDRRADALAVYAQAADVLRSELGLEPRAAPARVAAGGADCGQPAPRGAGTSGLTEQGGRPRGERSSRGRLPPGGANPVRGLSSWTLPAGAWPARGPGLPAPACSCPAGTAPPRRR</sequence>
<keyword evidence="10" id="KW-1185">Reference proteome</keyword>
<feature type="region of interest" description="Disordered" evidence="7">
    <location>
        <begin position="245"/>
        <end position="326"/>
    </location>
</feature>
<dbReference type="SUPFAM" id="SSF48452">
    <property type="entry name" value="TPR-like"/>
    <property type="match status" value="1"/>
</dbReference>
<dbReference type="InterPro" id="IPR005158">
    <property type="entry name" value="BTAD"/>
</dbReference>
<dbReference type="EMBL" id="JAUSYA010000001">
    <property type="protein sequence ID" value="MDQ0681247.1"/>
    <property type="molecule type" value="Genomic_DNA"/>
</dbReference>
<dbReference type="PROSITE" id="PS51755">
    <property type="entry name" value="OMPR_PHOB"/>
    <property type="match status" value="1"/>
</dbReference>
<dbReference type="InterPro" id="IPR051677">
    <property type="entry name" value="AfsR-DnrI-RedD_regulator"/>
</dbReference>
<keyword evidence="3" id="KW-0805">Transcription regulation</keyword>
<evidence type="ECO:0000256" key="3">
    <source>
        <dbReference type="ARBA" id="ARBA00023015"/>
    </source>
</evidence>
<name>A0ABU0PS74_STRAH</name>
<dbReference type="PANTHER" id="PTHR35807">
    <property type="entry name" value="TRANSCRIPTIONAL REGULATOR REDD-RELATED"/>
    <property type="match status" value="1"/>
</dbReference>
<keyword evidence="5" id="KW-0804">Transcription</keyword>
<dbReference type="CDD" id="cd15831">
    <property type="entry name" value="BTAD"/>
    <property type="match status" value="1"/>
</dbReference>
<dbReference type="Pfam" id="PF00486">
    <property type="entry name" value="Trans_reg_C"/>
    <property type="match status" value="1"/>
</dbReference>
<evidence type="ECO:0000256" key="7">
    <source>
        <dbReference type="SAM" id="MobiDB-lite"/>
    </source>
</evidence>
<dbReference type="SMART" id="SM00862">
    <property type="entry name" value="Trans_reg_C"/>
    <property type="match status" value="1"/>
</dbReference>
<evidence type="ECO:0000313" key="9">
    <source>
        <dbReference type="EMBL" id="MDQ0681247.1"/>
    </source>
</evidence>
<dbReference type="GO" id="GO:0003677">
    <property type="term" value="F:DNA binding"/>
    <property type="evidence" value="ECO:0007669"/>
    <property type="project" value="UniProtKB-KW"/>
</dbReference>